<protein>
    <submittedName>
        <fullName evidence="2">Uncharacterized protein</fullName>
    </submittedName>
</protein>
<feature type="region of interest" description="Disordered" evidence="1">
    <location>
        <begin position="147"/>
        <end position="166"/>
    </location>
</feature>
<reference evidence="2" key="3">
    <citation type="submission" date="2023-05" db="EMBL/GenBank/DDBJ databases">
        <authorList>
            <person name="Smith C.H."/>
        </authorList>
    </citation>
    <scope>NUCLEOTIDE SEQUENCE</scope>
    <source>
        <strain evidence="2">CHS0354</strain>
        <tissue evidence="2">Mantle</tissue>
    </source>
</reference>
<accession>A0AAE0RPR4</accession>
<reference evidence="2" key="1">
    <citation type="journal article" date="2021" name="Genome Biol. Evol.">
        <title>A High-Quality Reference Genome for a Parasitic Bivalve with Doubly Uniparental Inheritance (Bivalvia: Unionida).</title>
        <authorList>
            <person name="Smith C.H."/>
        </authorList>
    </citation>
    <scope>NUCLEOTIDE SEQUENCE</scope>
    <source>
        <strain evidence="2">CHS0354</strain>
    </source>
</reference>
<reference evidence="2" key="2">
    <citation type="journal article" date="2021" name="Genome Biol. Evol.">
        <title>Developing a high-quality reference genome for a parasitic bivalve with doubly uniparental inheritance (Bivalvia: Unionida).</title>
        <authorList>
            <person name="Smith C.H."/>
        </authorList>
    </citation>
    <scope>NUCLEOTIDE SEQUENCE</scope>
    <source>
        <strain evidence="2">CHS0354</strain>
        <tissue evidence="2">Mantle</tissue>
    </source>
</reference>
<dbReference type="AlphaFoldDB" id="A0AAE0RPR4"/>
<keyword evidence="3" id="KW-1185">Reference proteome</keyword>
<gene>
    <name evidence="2" type="ORF">CHS0354_032254</name>
</gene>
<dbReference type="Proteomes" id="UP001195483">
    <property type="component" value="Unassembled WGS sequence"/>
</dbReference>
<evidence type="ECO:0000313" key="3">
    <source>
        <dbReference type="Proteomes" id="UP001195483"/>
    </source>
</evidence>
<evidence type="ECO:0000256" key="1">
    <source>
        <dbReference type="SAM" id="MobiDB-lite"/>
    </source>
</evidence>
<proteinExistence type="predicted"/>
<dbReference type="EMBL" id="JAEAOA010001910">
    <property type="protein sequence ID" value="KAK3577406.1"/>
    <property type="molecule type" value="Genomic_DNA"/>
</dbReference>
<evidence type="ECO:0000313" key="2">
    <source>
        <dbReference type="EMBL" id="KAK3577406.1"/>
    </source>
</evidence>
<comment type="caution">
    <text evidence="2">The sequence shown here is derived from an EMBL/GenBank/DDBJ whole genome shotgun (WGS) entry which is preliminary data.</text>
</comment>
<sequence length="166" mass="18632">MISEEQATFPSTYRKTHACSLLGPTIRPDIFQHIAGHTSSICVMLFMLKLLGITLLISPVLSLPLKETDTTLGTAVTVNEVYVEEPGHRLIRSPGMPAKKRFIFRLNGDEVVLDLQLNSLIKDDVNVYVAENGVTILMEIHNYDQDKEVSSGHRKKEKENKLKQNS</sequence>
<name>A0AAE0RPR4_9BIVA</name>
<organism evidence="2 3">
    <name type="scientific">Potamilus streckersoni</name>
    <dbReference type="NCBI Taxonomy" id="2493646"/>
    <lineage>
        <taxon>Eukaryota</taxon>
        <taxon>Metazoa</taxon>
        <taxon>Spiralia</taxon>
        <taxon>Lophotrochozoa</taxon>
        <taxon>Mollusca</taxon>
        <taxon>Bivalvia</taxon>
        <taxon>Autobranchia</taxon>
        <taxon>Heteroconchia</taxon>
        <taxon>Palaeoheterodonta</taxon>
        <taxon>Unionida</taxon>
        <taxon>Unionoidea</taxon>
        <taxon>Unionidae</taxon>
        <taxon>Ambleminae</taxon>
        <taxon>Lampsilini</taxon>
        <taxon>Potamilus</taxon>
    </lineage>
</organism>